<dbReference type="Proteomes" id="UP000309128">
    <property type="component" value="Unassembled WGS sequence"/>
</dbReference>
<feature type="transmembrane region" description="Helical" evidence="1">
    <location>
        <begin position="70"/>
        <end position="91"/>
    </location>
</feature>
<feature type="transmembrane region" description="Helical" evidence="1">
    <location>
        <begin position="129"/>
        <end position="150"/>
    </location>
</feature>
<proteinExistence type="predicted"/>
<gene>
    <name evidence="2" type="ORF">ETD86_11830</name>
</gene>
<feature type="transmembrane region" description="Helical" evidence="1">
    <location>
        <begin position="103"/>
        <end position="123"/>
    </location>
</feature>
<evidence type="ECO:0000256" key="1">
    <source>
        <dbReference type="SAM" id="Phobius"/>
    </source>
</evidence>
<keyword evidence="1" id="KW-0472">Membrane</keyword>
<dbReference type="Pfam" id="PF14329">
    <property type="entry name" value="DUF4386"/>
    <property type="match status" value="1"/>
</dbReference>
<dbReference type="EMBL" id="VCKY01000030">
    <property type="protein sequence ID" value="TMR22381.1"/>
    <property type="molecule type" value="Genomic_DNA"/>
</dbReference>
<evidence type="ECO:0000313" key="2">
    <source>
        <dbReference type="EMBL" id="TMR22381.1"/>
    </source>
</evidence>
<dbReference type="InterPro" id="IPR025495">
    <property type="entry name" value="DUF4386"/>
</dbReference>
<dbReference type="AlphaFoldDB" id="A0A5S4FQC5"/>
<evidence type="ECO:0000313" key="3">
    <source>
        <dbReference type="Proteomes" id="UP000309128"/>
    </source>
</evidence>
<protein>
    <submittedName>
        <fullName evidence="2">DUF4386 domain-containing protein</fullName>
    </submittedName>
</protein>
<keyword evidence="1" id="KW-1133">Transmembrane helix</keyword>
<accession>A0A5S4FQC5</accession>
<sequence length="166" mass="18106">MIPPMLFPVLKEHNEALALGYVVARSIEVVLLLPAAIGPLLLLSMASPQSAHDPERFSSVRALSQAYDTWGYSTSVVFFCLGVLLLNYLLYRSRAVSRLISGWALAAVLPYLADGVLVMFGLLATSSTFHTLLILPLAMNEMALALWLLVKGFRPATVPPARESIH</sequence>
<name>A0A5S4FQC5_9ACTN</name>
<dbReference type="OrthoDB" id="1176146at2"/>
<reference evidence="2 3" key="1">
    <citation type="submission" date="2019-05" db="EMBL/GenBank/DDBJ databases">
        <title>Draft genome sequence of Nonomuraea turkmeniaca DSM 43926.</title>
        <authorList>
            <person name="Saricaoglu S."/>
            <person name="Isik K."/>
        </authorList>
    </citation>
    <scope>NUCLEOTIDE SEQUENCE [LARGE SCALE GENOMIC DNA]</scope>
    <source>
        <strain evidence="2 3">DSM 43926</strain>
    </source>
</reference>
<comment type="caution">
    <text evidence="2">The sequence shown here is derived from an EMBL/GenBank/DDBJ whole genome shotgun (WGS) entry which is preliminary data.</text>
</comment>
<keyword evidence="3" id="KW-1185">Reference proteome</keyword>
<feature type="transmembrane region" description="Helical" evidence="1">
    <location>
        <begin position="29"/>
        <end position="50"/>
    </location>
</feature>
<organism evidence="2 3">
    <name type="scientific">Nonomuraea turkmeniaca</name>
    <dbReference type="NCBI Taxonomy" id="103838"/>
    <lineage>
        <taxon>Bacteria</taxon>
        <taxon>Bacillati</taxon>
        <taxon>Actinomycetota</taxon>
        <taxon>Actinomycetes</taxon>
        <taxon>Streptosporangiales</taxon>
        <taxon>Streptosporangiaceae</taxon>
        <taxon>Nonomuraea</taxon>
    </lineage>
</organism>
<keyword evidence="1" id="KW-0812">Transmembrane</keyword>